<sequence>MVALTPKFRALALLALSALPACQAELGDALQVRTTDQPRIKIEKVIECRFAEIGPQGCFRPVQAYPTNPDTYLGWDWEKKYTVTWSDADPQRPLEFQWETAYCGSVKKTIAKGDTEFSFTFQRLAAEFSKSECSFSIENIRRLANSASNTIRMQQPGESGSERISQTIGEFAVLDGETQRAIRAAKARSSTCPSCATPAQCNLWTVLSSYSPATMFLFVIAITAMLHISARHFRRDRGSRRARNPGFYQPKMPEPSTSPPPSVESIEAELVQVLLDMSQEALRLPTPGVDPEQDEAALEYAKQALESSEHNVQGQARSHVQISICHWAKRRFAEAAAALETAQALDPGSVWTVRDDVMLWHCKRKVEREAEKK</sequence>
<proteinExistence type="predicted"/>
<accession>A0ACC1QW64</accession>
<protein>
    <submittedName>
        <fullName evidence="1">Uncharacterized protein</fullName>
    </submittedName>
</protein>
<dbReference type="Proteomes" id="UP001148737">
    <property type="component" value="Unassembled WGS sequence"/>
</dbReference>
<evidence type="ECO:0000313" key="1">
    <source>
        <dbReference type="EMBL" id="KAJ3494377.1"/>
    </source>
</evidence>
<evidence type="ECO:0000313" key="2">
    <source>
        <dbReference type="Proteomes" id="UP001148737"/>
    </source>
</evidence>
<reference evidence="1" key="1">
    <citation type="submission" date="2022-07" db="EMBL/GenBank/DDBJ databases">
        <title>Genome Sequence of Lecanicillium saksenae.</title>
        <authorList>
            <person name="Buettner E."/>
        </authorList>
    </citation>
    <scope>NUCLEOTIDE SEQUENCE</scope>
    <source>
        <strain evidence="1">VT-O1</strain>
    </source>
</reference>
<comment type="caution">
    <text evidence="1">The sequence shown here is derived from an EMBL/GenBank/DDBJ whole genome shotgun (WGS) entry which is preliminary data.</text>
</comment>
<organism evidence="1 2">
    <name type="scientific">Lecanicillium saksenae</name>
    <dbReference type="NCBI Taxonomy" id="468837"/>
    <lineage>
        <taxon>Eukaryota</taxon>
        <taxon>Fungi</taxon>
        <taxon>Dikarya</taxon>
        <taxon>Ascomycota</taxon>
        <taxon>Pezizomycotina</taxon>
        <taxon>Sordariomycetes</taxon>
        <taxon>Hypocreomycetidae</taxon>
        <taxon>Hypocreales</taxon>
        <taxon>Cordycipitaceae</taxon>
        <taxon>Lecanicillium</taxon>
    </lineage>
</organism>
<name>A0ACC1QW64_9HYPO</name>
<keyword evidence="2" id="KW-1185">Reference proteome</keyword>
<dbReference type="EMBL" id="JANAKD010000384">
    <property type="protein sequence ID" value="KAJ3494377.1"/>
    <property type="molecule type" value="Genomic_DNA"/>
</dbReference>
<gene>
    <name evidence="1" type="ORF">NLG97_g4120</name>
</gene>